<feature type="transmembrane region" description="Helical" evidence="1">
    <location>
        <begin position="139"/>
        <end position="165"/>
    </location>
</feature>
<evidence type="ECO:0000313" key="3">
    <source>
        <dbReference type="Proteomes" id="UP000008037"/>
    </source>
</evidence>
<evidence type="ECO:0000256" key="1">
    <source>
        <dbReference type="SAM" id="Phobius"/>
    </source>
</evidence>
<dbReference type="RefSeq" id="WP_015018162.1">
    <property type="nucleotide sequence ID" value="NC_018719.1"/>
</dbReference>
<dbReference type="HOGENOM" id="CLU_1478960_0_0_2"/>
<name>K0I8K6_NITGG</name>
<dbReference type="KEGG" id="nga:Ngar_c06730"/>
<protein>
    <recommendedName>
        <fullName evidence="4">Transmembrane protein</fullName>
    </recommendedName>
</protein>
<keyword evidence="1" id="KW-0812">Transmembrane</keyword>
<dbReference type="BioCyc" id="CNIT1237085:G1324-671-MONOMER"/>
<dbReference type="EMBL" id="CP002408">
    <property type="protein sequence ID" value="AFU57616.1"/>
    <property type="molecule type" value="Genomic_DNA"/>
</dbReference>
<feature type="transmembrane region" description="Helical" evidence="1">
    <location>
        <begin position="103"/>
        <end position="119"/>
    </location>
</feature>
<keyword evidence="1" id="KW-1133">Transmembrane helix</keyword>
<dbReference type="GeneID" id="13795068"/>
<feature type="transmembrane region" description="Helical" evidence="1">
    <location>
        <begin position="5"/>
        <end position="26"/>
    </location>
</feature>
<keyword evidence="1" id="KW-0472">Membrane</keyword>
<gene>
    <name evidence="2" type="ordered locus">Ngar_c06730</name>
</gene>
<accession>K0I8K6</accession>
<keyword evidence="3" id="KW-1185">Reference proteome</keyword>
<reference evidence="2 3" key="1">
    <citation type="journal article" date="2012" name="Environ. Microbiol.">
        <title>The genome of the ammonia-oxidizing Candidatus Nitrososphaera gargensis: insights into metabolic versatility and environmental adaptations.</title>
        <authorList>
            <person name="Spang A."/>
            <person name="Poehlein A."/>
            <person name="Offre P."/>
            <person name="Zumbragel S."/>
            <person name="Haider S."/>
            <person name="Rychlik N."/>
            <person name="Nowka B."/>
            <person name="Schmeisser C."/>
            <person name="Lebedeva E.V."/>
            <person name="Rattei T."/>
            <person name="Bohm C."/>
            <person name="Schmid M."/>
            <person name="Galushko A."/>
            <person name="Hatzenpichler R."/>
            <person name="Weinmaier T."/>
            <person name="Daniel R."/>
            <person name="Schleper C."/>
            <person name="Spieck E."/>
            <person name="Streit W."/>
            <person name="Wagner M."/>
        </authorList>
    </citation>
    <scope>NUCLEOTIDE SEQUENCE [LARGE SCALE GENOMIC DNA]</scope>
    <source>
        <strain evidence="3">Ga9.2</strain>
    </source>
</reference>
<evidence type="ECO:0000313" key="2">
    <source>
        <dbReference type="EMBL" id="AFU57616.1"/>
    </source>
</evidence>
<dbReference type="AlphaFoldDB" id="K0I8K6"/>
<feature type="transmembrane region" description="Helical" evidence="1">
    <location>
        <begin position="74"/>
        <end position="96"/>
    </location>
</feature>
<organism evidence="2 3">
    <name type="scientific">Nitrososphaera gargensis (strain Ga9.2)</name>
    <dbReference type="NCBI Taxonomy" id="1237085"/>
    <lineage>
        <taxon>Archaea</taxon>
        <taxon>Nitrososphaerota</taxon>
        <taxon>Nitrososphaeria</taxon>
        <taxon>Nitrososphaerales</taxon>
        <taxon>Nitrososphaeraceae</taxon>
        <taxon>Nitrososphaera</taxon>
    </lineage>
</organism>
<dbReference type="InParanoid" id="K0I8K6"/>
<dbReference type="Proteomes" id="UP000008037">
    <property type="component" value="Chromosome"/>
</dbReference>
<proteinExistence type="predicted"/>
<sequence length="182" mass="19967">MDYSIIFILVAIVLLLISLTIPWVIINFRGQWFYTPIEIVRGITDGNDRNASSFNEKPNFLRFTSVSQEITFDMVLSIITYLVSVGAMIVALVSLWVKRLSKIMLLAGILATIAGIAWIDAIQSFRTAAAASGVDANLINAIVVTGFGPYPVAIAGIIAAFGFFIEKMFRKQEQQDAPTTSL</sequence>
<evidence type="ECO:0008006" key="4">
    <source>
        <dbReference type="Google" id="ProtNLM"/>
    </source>
</evidence>